<proteinExistence type="predicted"/>
<evidence type="ECO:0000313" key="1">
    <source>
        <dbReference type="EMBL" id="CEM17778.1"/>
    </source>
</evidence>
<accession>A0A0G4FSY6</accession>
<keyword evidence="2" id="KW-1185">Reference proteome</keyword>
<dbReference type="Proteomes" id="UP000041254">
    <property type="component" value="Unassembled WGS sequence"/>
</dbReference>
<gene>
    <name evidence="1" type="ORF">Vbra_446</name>
</gene>
<organism evidence="1 2">
    <name type="scientific">Vitrella brassicaformis (strain CCMP3155)</name>
    <dbReference type="NCBI Taxonomy" id="1169540"/>
    <lineage>
        <taxon>Eukaryota</taxon>
        <taxon>Sar</taxon>
        <taxon>Alveolata</taxon>
        <taxon>Colpodellida</taxon>
        <taxon>Vitrellaceae</taxon>
        <taxon>Vitrella</taxon>
    </lineage>
</organism>
<dbReference type="EMBL" id="CDMY01000496">
    <property type="protein sequence ID" value="CEM17778.1"/>
    <property type="molecule type" value="Genomic_DNA"/>
</dbReference>
<dbReference type="AlphaFoldDB" id="A0A0G4FSY6"/>
<dbReference type="InParanoid" id="A0A0G4FSY6"/>
<name>A0A0G4FSY6_VITBC</name>
<dbReference type="VEuPathDB" id="CryptoDB:Vbra_446"/>
<sequence length="110" mass="12540">MADLSRSPWTHRMCVLRTYFALSRTFYHVSFESEWPQFAPSRGTANPPNRGKARSRVTEVVRVGFGHTTRRYLLWLSHRTDHTPPGVSWLSCLGTCCVGITSVRTHPNHG</sequence>
<protein>
    <submittedName>
        <fullName evidence="1">Uncharacterized protein</fullName>
    </submittedName>
</protein>
<evidence type="ECO:0000313" key="2">
    <source>
        <dbReference type="Proteomes" id="UP000041254"/>
    </source>
</evidence>
<reference evidence="1 2" key="1">
    <citation type="submission" date="2014-11" db="EMBL/GenBank/DDBJ databases">
        <authorList>
            <person name="Zhu J."/>
            <person name="Qi W."/>
            <person name="Song R."/>
        </authorList>
    </citation>
    <scope>NUCLEOTIDE SEQUENCE [LARGE SCALE GENOMIC DNA]</scope>
</reference>